<feature type="domain" description="TonB-dependent receptor plug" evidence="13">
    <location>
        <begin position="137"/>
        <end position="214"/>
    </location>
</feature>
<dbReference type="Pfam" id="PF00593">
    <property type="entry name" value="TonB_dep_Rec_b-barrel"/>
    <property type="match status" value="1"/>
</dbReference>
<evidence type="ECO:0000256" key="4">
    <source>
        <dbReference type="ARBA" id="ARBA00022692"/>
    </source>
</evidence>
<comment type="caution">
    <text evidence="14">The sequence shown here is derived from an EMBL/GenBank/DDBJ whole genome shotgun (WGS) entry which is preliminary data.</text>
</comment>
<comment type="similarity">
    <text evidence="10 11">Belongs to the TonB-dependent receptor family.</text>
</comment>
<reference evidence="14 15" key="1">
    <citation type="submission" date="2019-07" db="EMBL/GenBank/DDBJ databases">
        <title>Genomic Encyclopedia of Type Strains, Phase IV (KMG-IV): sequencing the most valuable type-strain genomes for metagenomic binning, comparative biology and taxonomic classification.</title>
        <authorList>
            <person name="Goeker M."/>
        </authorList>
    </citation>
    <scope>NUCLEOTIDE SEQUENCE [LARGE SCALE GENOMIC DNA]</scope>
    <source>
        <strain evidence="14 15">DSM 18961</strain>
    </source>
</reference>
<dbReference type="InterPro" id="IPR039426">
    <property type="entry name" value="TonB-dep_rcpt-like"/>
</dbReference>
<evidence type="ECO:0000259" key="13">
    <source>
        <dbReference type="Pfam" id="PF07715"/>
    </source>
</evidence>
<name>A0A5S5DTW5_9FLAO</name>
<keyword evidence="9 10" id="KW-0998">Cell outer membrane</keyword>
<dbReference type="InterPro" id="IPR008969">
    <property type="entry name" value="CarboxyPept-like_regulatory"/>
</dbReference>
<keyword evidence="4 10" id="KW-0812">Transmembrane</keyword>
<dbReference type="Gene3D" id="2.60.40.1120">
    <property type="entry name" value="Carboxypeptidase-like, regulatory domain"/>
    <property type="match status" value="1"/>
</dbReference>
<keyword evidence="3 10" id="KW-1134">Transmembrane beta strand</keyword>
<evidence type="ECO:0000259" key="12">
    <source>
        <dbReference type="Pfam" id="PF00593"/>
    </source>
</evidence>
<gene>
    <name evidence="14" type="ORF">C7447_103249</name>
</gene>
<dbReference type="InterPro" id="IPR000531">
    <property type="entry name" value="Beta-barrel_TonB"/>
</dbReference>
<evidence type="ECO:0000256" key="1">
    <source>
        <dbReference type="ARBA" id="ARBA00004571"/>
    </source>
</evidence>
<evidence type="ECO:0000256" key="2">
    <source>
        <dbReference type="ARBA" id="ARBA00022448"/>
    </source>
</evidence>
<dbReference type="EMBL" id="VNIA01000003">
    <property type="protein sequence ID" value="TYP98079.1"/>
    <property type="molecule type" value="Genomic_DNA"/>
</dbReference>
<proteinExistence type="inferred from homology"/>
<evidence type="ECO:0000256" key="8">
    <source>
        <dbReference type="ARBA" id="ARBA00023170"/>
    </source>
</evidence>
<dbReference type="OrthoDB" id="1075473at2"/>
<dbReference type="Gene3D" id="2.170.130.10">
    <property type="entry name" value="TonB-dependent receptor, plug domain"/>
    <property type="match status" value="1"/>
</dbReference>
<dbReference type="RefSeq" id="WP_148870412.1">
    <property type="nucleotide sequence ID" value="NZ_VNIA01000003.1"/>
</dbReference>
<evidence type="ECO:0000313" key="14">
    <source>
        <dbReference type="EMBL" id="TYP98079.1"/>
    </source>
</evidence>
<keyword evidence="15" id="KW-1185">Reference proteome</keyword>
<dbReference type="GO" id="GO:0015344">
    <property type="term" value="F:siderophore uptake transmembrane transporter activity"/>
    <property type="evidence" value="ECO:0007669"/>
    <property type="project" value="TreeGrafter"/>
</dbReference>
<accession>A0A5S5DTW5</accession>
<evidence type="ECO:0000256" key="7">
    <source>
        <dbReference type="ARBA" id="ARBA00023136"/>
    </source>
</evidence>
<comment type="subcellular location">
    <subcellularLocation>
        <location evidence="1 10">Cell outer membrane</location>
        <topology evidence="1 10">Multi-pass membrane protein</topology>
    </subcellularLocation>
</comment>
<dbReference type="SUPFAM" id="SSF49464">
    <property type="entry name" value="Carboxypeptidase regulatory domain-like"/>
    <property type="match status" value="1"/>
</dbReference>
<dbReference type="GO" id="GO:0009279">
    <property type="term" value="C:cell outer membrane"/>
    <property type="evidence" value="ECO:0007669"/>
    <property type="project" value="UniProtKB-SubCell"/>
</dbReference>
<feature type="domain" description="TonB-dependent receptor-like beta-barrel" evidence="12">
    <location>
        <begin position="290"/>
        <end position="665"/>
    </location>
</feature>
<evidence type="ECO:0000256" key="6">
    <source>
        <dbReference type="ARBA" id="ARBA00023077"/>
    </source>
</evidence>
<evidence type="ECO:0000256" key="3">
    <source>
        <dbReference type="ARBA" id="ARBA00022452"/>
    </source>
</evidence>
<dbReference type="SUPFAM" id="SSF56935">
    <property type="entry name" value="Porins"/>
    <property type="match status" value="1"/>
</dbReference>
<keyword evidence="7 10" id="KW-0472">Membrane</keyword>
<dbReference type="GO" id="GO:0044718">
    <property type="term" value="P:siderophore transmembrane transport"/>
    <property type="evidence" value="ECO:0007669"/>
    <property type="project" value="TreeGrafter"/>
</dbReference>
<evidence type="ECO:0000256" key="9">
    <source>
        <dbReference type="ARBA" id="ARBA00023237"/>
    </source>
</evidence>
<keyword evidence="5" id="KW-0732">Signal</keyword>
<dbReference type="PANTHER" id="PTHR30069:SF29">
    <property type="entry name" value="HEMOGLOBIN AND HEMOGLOBIN-HAPTOGLOBIN-BINDING PROTEIN 1-RELATED"/>
    <property type="match status" value="1"/>
</dbReference>
<organism evidence="14 15">
    <name type="scientific">Tenacibaculum adriaticum</name>
    <dbReference type="NCBI Taxonomy" id="413713"/>
    <lineage>
        <taxon>Bacteria</taxon>
        <taxon>Pseudomonadati</taxon>
        <taxon>Bacteroidota</taxon>
        <taxon>Flavobacteriia</taxon>
        <taxon>Flavobacteriales</taxon>
        <taxon>Flavobacteriaceae</taxon>
        <taxon>Tenacibaculum</taxon>
    </lineage>
</organism>
<dbReference type="PROSITE" id="PS52016">
    <property type="entry name" value="TONB_DEPENDENT_REC_3"/>
    <property type="match status" value="1"/>
</dbReference>
<evidence type="ECO:0000256" key="5">
    <source>
        <dbReference type="ARBA" id="ARBA00022729"/>
    </source>
</evidence>
<evidence type="ECO:0000313" key="15">
    <source>
        <dbReference type="Proteomes" id="UP000323136"/>
    </source>
</evidence>
<dbReference type="Pfam" id="PF13715">
    <property type="entry name" value="CarbopepD_reg_2"/>
    <property type="match status" value="1"/>
</dbReference>
<dbReference type="PANTHER" id="PTHR30069">
    <property type="entry name" value="TONB-DEPENDENT OUTER MEMBRANE RECEPTOR"/>
    <property type="match status" value="1"/>
</dbReference>
<sequence>MKSIFLLSLLFLSIFSFSQKRVIYGKVIDNKGIPIEGANVYLEGTYDGTSSDIEGKFNFTTSEVGVKTLVVSFISFETHSQTAEVTSFQNLIVKLREDVNTLDAVVINAGSFEAGDNAKVTALKPLDVVTTASALGDVFGAFQTLPGTSTNEEDGRLFVRGGDADETQIFIDGVRVFNPFIPTAKNIPTRGRFSPFLFKGMTFSTGGYSAEYGQALSSVLTLNTIDQPDQEKTEVQLMTVGVGAGNTQIWGKNSFSINASYVNLAPYQWAFPDKNEWIKPYEGTSGEMVYRYKPNDDSLLKLYSSFNYTALELIQEDINTPNGFHFGLQNRNLYFNGSYKERLGNGWSIFGGIGYANDTSDINLEDDEVDDTENSAHFKIRLNKRFSNRFKLNFGTEYFMTDFDEDFRESLGEDFNLGFTNNLFGAYAEADIFFSKKLATKVGVRVENSALLNQFTMSPRASVAYKSGKNTQFSLAYGSFFQNPKNEYLKFNTSFKAEKATHFIANYQFVKDRQIFRVEGYYKKYDDLLKYDSQFVASTTNFTNNGNGYAKGVDVFWRDGKNIKNLDYWVSYSFLDTQRDYKNYPTQARPNFASKHNASLVGKYWINDWKTQIGMTYNFASGRTYTNPNAGGFLNQQTKNYNSVSLNAAYLISQQKILYFSVNNVLGTKNVYGYNYKNQPEANGIYNHQAIVPSADQFFFVGFFWTISDDKKNNQLNNL</sequence>
<keyword evidence="6 11" id="KW-0798">TonB box</keyword>
<protein>
    <submittedName>
        <fullName evidence="14">Outer membrane cobalamin receptor</fullName>
    </submittedName>
</protein>
<dbReference type="InterPro" id="IPR012910">
    <property type="entry name" value="Plug_dom"/>
</dbReference>
<dbReference type="Pfam" id="PF07715">
    <property type="entry name" value="Plug"/>
    <property type="match status" value="1"/>
</dbReference>
<evidence type="ECO:0000256" key="10">
    <source>
        <dbReference type="PROSITE-ProRule" id="PRU01360"/>
    </source>
</evidence>
<keyword evidence="2 10" id="KW-0813">Transport</keyword>
<dbReference type="Gene3D" id="2.40.170.20">
    <property type="entry name" value="TonB-dependent receptor, beta-barrel domain"/>
    <property type="match status" value="1"/>
</dbReference>
<dbReference type="InterPro" id="IPR036942">
    <property type="entry name" value="Beta-barrel_TonB_sf"/>
</dbReference>
<dbReference type="Proteomes" id="UP000323136">
    <property type="component" value="Unassembled WGS sequence"/>
</dbReference>
<keyword evidence="8 14" id="KW-0675">Receptor</keyword>
<dbReference type="InterPro" id="IPR037066">
    <property type="entry name" value="Plug_dom_sf"/>
</dbReference>
<dbReference type="AlphaFoldDB" id="A0A5S5DTW5"/>
<evidence type="ECO:0000256" key="11">
    <source>
        <dbReference type="RuleBase" id="RU003357"/>
    </source>
</evidence>